<reference evidence="1" key="1">
    <citation type="submission" date="2021-03" db="EMBL/GenBank/DDBJ databases">
        <authorList>
            <consortium name="DOE Joint Genome Institute"/>
            <person name="Ahrendt S."/>
            <person name="Looney B.P."/>
            <person name="Miyauchi S."/>
            <person name="Morin E."/>
            <person name="Drula E."/>
            <person name="Courty P.E."/>
            <person name="Chicoki N."/>
            <person name="Fauchery L."/>
            <person name="Kohler A."/>
            <person name="Kuo A."/>
            <person name="Labutti K."/>
            <person name="Pangilinan J."/>
            <person name="Lipzen A."/>
            <person name="Riley R."/>
            <person name="Andreopoulos W."/>
            <person name="He G."/>
            <person name="Johnson J."/>
            <person name="Barry K.W."/>
            <person name="Grigoriev I.V."/>
            <person name="Nagy L."/>
            <person name="Hibbett D."/>
            <person name="Henrissat B."/>
            <person name="Matheny P.B."/>
            <person name="Labbe J."/>
            <person name="Martin F."/>
        </authorList>
    </citation>
    <scope>NUCLEOTIDE SEQUENCE</scope>
    <source>
        <strain evidence="1">HHB10654</strain>
    </source>
</reference>
<protein>
    <submittedName>
        <fullName evidence="1">Uncharacterized protein</fullName>
    </submittedName>
</protein>
<name>A0ACB8T6A5_9AGAM</name>
<keyword evidence="2" id="KW-1185">Reference proteome</keyword>
<proteinExistence type="predicted"/>
<comment type="caution">
    <text evidence="1">The sequence shown here is derived from an EMBL/GenBank/DDBJ whole genome shotgun (WGS) entry which is preliminary data.</text>
</comment>
<gene>
    <name evidence="1" type="ORF">BV25DRAFT_1915146</name>
</gene>
<dbReference type="EMBL" id="MU277202">
    <property type="protein sequence ID" value="KAI0063671.1"/>
    <property type="molecule type" value="Genomic_DNA"/>
</dbReference>
<reference evidence="1" key="2">
    <citation type="journal article" date="2022" name="New Phytol.">
        <title>Evolutionary transition to the ectomycorrhizal habit in the genomes of a hyperdiverse lineage of mushroom-forming fungi.</title>
        <authorList>
            <person name="Looney B."/>
            <person name="Miyauchi S."/>
            <person name="Morin E."/>
            <person name="Drula E."/>
            <person name="Courty P.E."/>
            <person name="Kohler A."/>
            <person name="Kuo A."/>
            <person name="LaButti K."/>
            <person name="Pangilinan J."/>
            <person name="Lipzen A."/>
            <person name="Riley R."/>
            <person name="Andreopoulos W."/>
            <person name="He G."/>
            <person name="Johnson J."/>
            <person name="Nolan M."/>
            <person name="Tritt A."/>
            <person name="Barry K.W."/>
            <person name="Grigoriev I.V."/>
            <person name="Nagy L.G."/>
            <person name="Hibbett D."/>
            <person name="Henrissat B."/>
            <person name="Matheny P.B."/>
            <person name="Labbe J."/>
            <person name="Martin F.M."/>
        </authorList>
    </citation>
    <scope>NUCLEOTIDE SEQUENCE</scope>
    <source>
        <strain evidence="1">HHB10654</strain>
    </source>
</reference>
<evidence type="ECO:0000313" key="2">
    <source>
        <dbReference type="Proteomes" id="UP000814140"/>
    </source>
</evidence>
<organism evidence="1 2">
    <name type="scientific">Artomyces pyxidatus</name>
    <dbReference type="NCBI Taxonomy" id="48021"/>
    <lineage>
        <taxon>Eukaryota</taxon>
        <taxon>Fungi</taxon>
        <taxon>Dikarya</taxon>
        <taxon>Basidiomycota</taxon>
        <taxon>Agaricomycotina</taxon>
        <taxon>Agaricomycetes</taxon>
        <taxon>Russulales</taxon>
        <taxon>Auriscalpiaceae</taxon>
        <taxon>Artomyces</taxon>
    </lineage>
</organism>
<evidence type="ECO:0000313" key="1">
    <source>
        <dbReference type="EMBL" id="KAI0063671.1"/>
    </source>
</evidence>
<sequence>MDPHFHLPFHRPPVPIDTPPAHDWEVGCSTSRFAMSSERCSPRTPPQVAALPYDPLGVLQPDHAAASRNAFIQSLELPVFNALKEASRGVLADNTWTADHPAVRAFLAHPHPVRSNTENDKIFALAALYTAYLPAHPAHEFFWNGEDKKNTAELVERVVRAKPSPIMTYPHSWVGVREMLWKLTGLQRDYAKSHARELGLDPPAAARRMSLRKRKAGAGALREQSMSELSVEVAEPPRKRARKTKADELPPTAATLVTNTRPATPSPLAAPSPLPSVGEPAEAEASVPARAKSTRNRTQTQKAAQSAAERDRSPSSGSSGSSTAVSSTSKTRARSSSSASSTVTTVGKEKEKGKEVVVEVDMEDDEPVRTTRARTRAAVKEVAAPTPEVEKDDDEPSVAEEPKGKEPTKKRARATTSRARARRSRR</sequence>
<accession>A0ACB8T6A5</accession>
<dbReference type="Proteomes" id="UP000814140">
    <property type="component" value="Unassembled WGS sequence"/>
</dbReference>